<dbReference type="GO" id="GO:0016977">
    <property type="term" value="F:chitosanase activity"/>
    <property type="evidence" value="ECO:0007669"/>
    <property type="project" value="InterPro"/>
</dbReference>
<dbReference type="Pfam" id="PF01374">
    <property type="entry name" value="Glyco_hydro_46"/>
    <property type="match status" value="1"/>
</dbReference>
<dbReference type="GO" id="GO:0005576">
    <property type="term" value="C:extracellular region"/>
    <property type="evidence" value="ECO:0007669"/>
    <property type="project" value="InterPro"/>
</dbReference>
<dbReference type="InterPro" id="IPR023099">
    <property type="entry name" value="Glyco_hydro_46_N"/>
</dbReference>
<dbReference type="Gene3D" id="1.20.141.10">
    <property type="entry name" value="Chitosanase, subunit A, domain 1"/>
    <property type="match status" value="1"/>
</dbReference>
<protein>
    <submittedName>
        <fullName evidence="1">Uncharacterized protein</fullName>
    </submittedName>
</protein>
<dbReference type="InterPro" id="IPR000400">
    <property type="entry name" value="Glyco_hydro_46"/>
</dbReference>
<comment type="caution">
    <text evidence="1">The sequence shown here is derived from an EMBL/GenBank/DDBJ whole genome shotgun (WGS) entry which is preliminary data.</text>
</comment>
<evidence type="ECO:0000313" key="2">
    <source>
        <dbReference type="Proteomes" id="UP001139887"/>
    </source>
</evidence>
<organism evidence="1 2">
    <name type="scientific">Coemansia brasiliensis</name>
    <dbReference type="NCBI Taxonomy" id="2650707"/>
    <lineage>
        <taxon>Eukaryota</taxon>
        <taxon>Fungi</taxon>
        <taxon>Fungi incertae sedis</taxon>
        <taxon>Zoopagomycota</taxon>
        <taxon>Kickxellomycotina</taxon>
        <taxon>Kickxellomycetes</taxon>
        <taxon>Kickxellales</taxon>
        <taxon>Kickxellaceae</taxon>
        <taxon>Coemansia</taxon>
    </lineage>
</organism>
<dbReference type="Proteomes" id="UP001139887">
    <property type="component" value="Unassembled WGS sequence"/>
</dbReference>
<dbReference type="InterPro" id="IPR023346">
    <property type="entry name" value="Lysozyme-like_dom_sf"/>
</dbReference>
<proteinExistence type="predicted"/>
<reference evidence="1" key="1">
    <citation type="submission" date="2022-07" db="EMBL/GenBank/DDBJ databases">
        <title>Phylogenomic reconstructions and comparative analyses of Kickxellomycotina fungi.</title>
        <authorList>
            <person name="Reynolds N.K."/>
            <person name="Stajich J.E."/>
            <person name="Barry K."/>
            <person name="Grigoriev I.V."/>
            <person name="Crous P."/>
            <person name="Smith M.E."/>
        </authorList>
    </citation>
    <scope>NUCLEOTIDE SEQUENCE</scope>
    <source>
        <strain evidence="1">NRRL 1566</strain>
    </source>
</reference>
<dbReference type="EMBL" id="JANBUW010000007">
    <property type="protein sequence ID" value="KAJ2851929.1"/>
    <property type="molecule type" value="Genomic_DNA"/>
</dbReference>
<dbReference type="OrthoDB" id="76114at2759"/>
<name>A0A9W8IAB8_9FUNG</name>
<accession>A0A9W8IAB8</accession>
<dbReference type="GO" id="GO:0005975">
    <property type="term" value="P:carbohydrate metabolic process"/>
    <property type="evidence" value="ECO:0007669"/>
    <property type="project" value="InterPro"/>
</dbReference>
<sequence>MPCHKDNSGNGYSSGIINFSTRNGDALQVIKQYKESSLYTGEFDKYLEKLEEYAENYDGSTEGLDGYCDAWETVSVDPPFWQAQRDIEDKMYGKAAREQADELSIKLPIVKAAIHDTAIARGPEGGSSTLEGIIAATNKKFSKDTDGPSGETISIGGYSVDEITWLEEFLNIREKVGSSNDKTSLKTFRYLIKEEEFYFKGNIKAYNWNNKLTTIRCPYENP</sequence>
<evidence type="ECO:0000313" key="1">
    <source>
        <dbReference type="EMBL" id="KAJ2851929.1"/>
    </source>
</evidence>
<keyword evidence="2" id="KW-1185">Reference proteome</keyword>
<dbReference type="Gene3D" id="3.30.386.10">
    <property type="entry name" value="Chitosanase, subunit A, domain 2"/>
    <property type="match status" value="1"/>
</dbReference>
<gene>
    <name evidence="1" type="ORF">IWW36_000702</name>
</gene>
<dbReference type="SUPFAM" id="SSF53955">
    <property type="entry name" value="Lysozyme-like"/>
    <property type="match status" value="1"/>
</dbReference>
<dbReference type="AlphaFoldDB" id="A0A9W8IAB8"/>